<organism evidence="1 2">
    <name type="scientific">Egicoccus halophilus</name>
    <dbReference type="NCBI Taxonomy" id="1670830"/>
    <lineage>
        <taxon>Bacteria</taxon>
        <taxon>Bacillati</taxon>
        <taxon>Actinomycetota</taxon>
        <taxon>Nitriliruptoria</taxon>
        <taxon>Egicoccales</taxon>
        <taxon>Egicoccaceae</taxon>
        <taxon>Egicoccus</taxon>
    </lineage>
</organism>
<evidence type="ECO:0008006" key="3">
    <source>
        <dbReference type="Google" id="ProtNLM"/>
    </source>
</evidence>
<comment type="caution">
    <text evidence="1">The sequence shown here is derived from an EMBL/GenBank/DDBJ whole genome shotgun (WGS) entry which is preliminary data.</text>
</comment>
<dbReference type="InterPro" id="IPR009057">
    <property type="entry name" value="Homeodomain-like_sf"/>
</dbReference>
<evidence type="ECO:0000313" key="1">
    <source>
        <dbReference type="EMBL" id="GGI03311.1"/>
    </source>
</evidence>
<dbReference type="Pfam" id="PF04255">
    <property type="entry name" value="DUF433"/>
    <property type="match status" value="1"/>
</dbReference>
<dbReference type="InterPro" id="IPR007367">
    <property type="entry name" value="DUF433"/>
</dbReference>
<evidence type="ECO:0000313" key="2">
    <source>
        <dbReference type="Proteomes" id="UP000650511"/>
    </source>
</evidence>
<proteinExistence type="predicted"/>
<protein>
    <recommendedName>
        <fullName evidence="3">DUF433 domain-containing protein</fullName>
    </recommendedName>
</protein>
<dbReference type="InterPro" id="IPR036388">
    <property type="entry name" value="WH-like_DNA-bd_sf"/>
</dbReference>
<reference evidence="1" key="1">
    <citation type="journal article" date="2014" name="Int. J. Syst. Evol. Microbiol.">
        <title>Complete genome sequence of Corynebacterium casei LMG S-19264T (=DSM 44701T), isolated from a smear-ripened cheese.</title>
        <authorList>
            <consortium name="US DOE Joint Genome Institute (JGI-PGF)"/>
            <person name="Walter F."/>
            <person name="Albersmeier A."/>
            <person name="Kalinowski J."/>
            <person name="Ruckert C."/>
        </authorList>
    </citation>
    <scope>NUCLEOTIDE SEQUENCE</scope>
    <source>
        <strain evidence="1">CGMCC 1.14988</strain>
    </source>
</reference>
<keyword evidence="2" id="KW-1185">Reference proteome</keyword>
<sequence>MTAAISRLDLGAYEAPRAAALAGVPLSTVYDWARKDVVVPSISPSREKLWSYGDLLTLRLVRWLRSDKPDARRTAMAEVRAMLDRFVDDLWREAASGHARPTIAVDASGHVFHVERSENVSGQRAFDDALDLFAPFEDGPDLREPDAHLRIVPGRCAGEPHLLGTRLTTRTIAALAERGYDLDTIAALYPDEDVDALAEALSFEQRLARAAS</sequence>
<dbReference type="AlphaFoldDB" id="A0A8J3A5B5"/>
<name>A0A8J3A5B5_9ACTN</name>
<dbReference type="EMBL" id="BMHA01000001">
    <property type="protein sequence ID" value="GGI03311.1"/>
    <property type="molecule type" value="Genomic_DNA"/>
</dbReference>
<gene>
    <name evidence="1" type="ORF">GCM10011354_03400</name>
</gene>
<accession>A0A8J3A5B5</accession>
<reference evidence="1" key="2">
    <citation type="submission" date="2020-09" db="EMBL/GenBank/DDBJ databases">
        <authorList>
            <person name="Sun Q."/>
            <person name="Zhou Y."/>
        </authorList>
    </citation>
    <scope>NUCLEOTIDE SEQUENCE</scope>
    <source>
        <strain evidence="1">CGMCC 1.14988</strain>
    </source>
</reference>
<dbReference type="SUPFAM" id="SSF46689">
    <property type="entry name" value="Homeodomain-like"/>
    <property type="match status" value="1"/>
</dbReference>
<dbReference type="InterPro" id="IPR009061">
    <property type="entry name" value="DNA-bd_dom_put_sf"/>
</dbReference>
<dbReference type="Proteomes" id="UP000650511">
    <property type="component" value="Unassembled WGS sequence"/>
</dbReference>
<dbReference type="Gene3D" id="1.10.10.10">
    <property type="entry name" value="Winged helix-like DNA-binding domain superfamily/Winged helix DNA-binding domain"/>
    <property type="match status" value="1"/>
</dbReference>
<dbReference type="SUPFAM" id="SSF46955">
    <property type="entry name" value="Putative DNA-binding domain"/>
    <property type="match status" value="1"/>
</dbReference>